<accession>A0ACB8FB65</accession>
<gene>
    <name evidence="1" type="ORF">K3G42_026303</name>
</gene>
<dbReference type="EMBL" id="CM037621">
    <property type="protein sequence ID" value="KAH8002577.1"/>
    <property type="molecule type" value="Genomic_DNA"/>
</dbReference>
<evidence type="ECO:0000313" key="2">
    <source>
        <dbReference type="Proteomes" id="UP000827872"/>
    </source>
</evidence>
<proteinExistence type="predicted"/>
<keyword evidence="2" id="KW-1185">Reference proteome</keyword>
<protein>
    <submittedName>
        <fullName evidence="1">Uncharacterized protein</fullName>
    </submittedName>
</protein>
<comment type="caution">
    <text evidence="1">The sequence shown here is derived from an EMBL/GenBank/DDBJ whole genome shotgun (WGS) entry which is preliminary data.</text>
</comment>
<sequence length="88" mass="9606">MKSAVVLLAGLCAFTAYYVYLPLPSTVSEPWRLLLLDASFRVAQQTVEMSPPVLPPVKIIPSSALSGLRCSASVLNGHERFGDRDMQQ</sequence>
<evidence type="ECO:0000313" key="1">
    <source>
        <dbReference type="EMBL" id="KAH8002577.1"/>
    </source>
</evidence>
<name>A0ACB8FB65_9SAUR</name>
<dbReference type="Proteomes" id="UP000827872">
    <property type="component" value="Linkage Group LG08"/>
</dbReference>
<reference evidence="1" key="1">
    <citation type="submission" date="2021-08" db="EMBL/GenBank/DDBJ databases">
        <title>The first chromosome-level gecko genome reveals the dynamic sex chromosomes of Neotropical dwarf geckos (Sphaerodactylidae: Sphaerodactylus).</title>
        <authorList>
            <person name="Pinto B.J."/>
            <person name="Keating S.E."/>
            <person name="Gamble T."/>
        </authorList>
    </citation>
    <scope>NUCLEOTIDE SEQUENCE</scope>
    <source>
        <strain evidence="1">TG3544</strain>
    </source>
</reference>
<organism evidence="1 2">
    <name type="scientific">Sphaerodactylus townsendi</name>
    <dbReference type="NCBI Taxonomy" id="933632"/>
    <lineage>
        <taxon>Eukaryota</taxon>
        <taxon>Metazoa</taxon>
        <taxon>Chordata</taxon>
        <taxon>Craniata</taxon>
        <taxon>Vertebrata</taxon>
        <taxon>Euteleostomi</taxon>
        <taxon>Lepidosauria</taxon>
        <taxon>Squamata</taxon>
        <taxon>Bifurcata</taxon>
        <taxon>Gekkota</taxon>
        <taxon>Sphaerodactylidae</taxon>
        <taxon>Sphaerodactylus</taxon>
    </lineage>
</organism>